<evidence type="ECO:0000313" key="1">
    <source>
        <dbReference type="EMBL" id="RDX44655.1"/>
    </source>
</evidence>
<evidence type="ECO:0000313" key="2">
    <source>
        <dbReference type="Proteomes" id="UP000256964"/>
    </source>
</evidence>
<proteinExistence type="predicted"/>
<name>A0A371CWK4_9APHY</name>
<dbReference type="EMBL" id="KZ857447">
    <property type="protein sequence ID" value="RDX44655.1"/>
    <property type="molecule type" value="Genomic_DNA"/>
</dbReference>
<keyword evidence="2" id="KW-1185">Reference proteome</keyword>
<dbReference type="AlphaFoldDB" id="A0A371CWK4"/>
<dbReference type="Proteomes" id="UP000256964">
    <property type="component" value="Unassembled WGS sequence"/>
</dbReference>
<reference evidence="1 2" key="1">
    <citation type="journal article" date="2018" name="Biotechnol. Biofuels">
        <title>Integrative visual omics of the white-rot fungus Polyporus brumalis exposes the biotechnological potential of its oxidative enzymes for delignifying raw plant biomass.</title>
        <authorList>
            <person name="Miyauchi S."/>
            <person name="Rancon A."/>
            <person name="Drula E."/>
            <person name="Hage H."/>
            <person name="Chaduli D."/>
            <person name="Favel A."/>
            <person name="Grisel S."/>
            <person name="Henrissat B."/>
            <person name="Herpoel-Gimbert I."/>
            <person name="Ruiz-Duenas F.J."/>
            <person name="Chevret D."/>
            <person name="Hainaut M."/>
            <person name="Lin J."/>
            <person name="Wang M."/>
            <person name="Pangilinan J."/>
            <person name="Lipzen A."/>
            <person name="Lesage-Meessen L."/>
            <person name="Navarro D."/>
            <person name="Riley R."/>
            <person name="Grigoriev I.V."/>
            <person name="Zhou S."/>
            <person name="Raouche S."/>
            <person name="Rosso M.N."/>
        </authorList>
    </citation>
    <scope>NUCLEOTIDE SEQUENCE [LARGE SCALE GENOMIC DNA]</scope>
    <source>
        <strain evidence="1 2">BRFM 1820</strain>
    </source>
</reference>
<accession>A0A371CWK4</accession>
<protein>
    <submittedName>
        <fullName evidence="1">Uncharacterized protein</fullName>
    </submittedName>
</protein>
<sequence>MISSVRLLEWTRYVKPSVTTSSYGESHWLHVPTRLEGIVLSNSDRPDPVQFIRMFT</sequence>
<gene>
    <name evidence="1" type="ORF">OH76DRAFT_1408891</name>
</gene>
<organism evidence="1 2">
    <name type="scientific">Lentinus brumalis</name>
    <dbReference type="NCBI Taxonomy" id="2498619"/>
    <lineage>
        <taxon>Eukaryota</taxon>
        <taxon>Fungi</taxon>
        <taxon>Dikarya</taxon>
        <taxon>Basidiomycota</taxon>
        <taxon>Agaricomycotina</taxon>
        <taxon>Agaricomycetes</taxon>
        <taxon>Polyporales</taxon>
        <taxon>Polyporaceae</taxon>
        <taxon>Lentinus</taxon>
    </lineage>
</organism>